<evidence type="ECO:0000313" key="3">
    <source>
        <dbReference type="Proteomes" id="UP000823388"/>
    </source>
</evidence>
<sequence>MELVFSPLQWLILLPPVFLCALLSYLYTILWLRPERLREKLRSLGVKGPKPSFLFGNIAEMRRIQKELAMSVQELHVGTTDKFSLDYTATLFPYFLHWSRIYGM</sequence>
<comment type="caution">
    <text evidence="2">The sequence shown here is derived from an EMBL/GenBank/DDBJ whole genome shotgun (WGS) entry which is preliminary data.</text>
</comment>
<evidence type="ECO:0000313" key="2">
    <source>
        <dbReference type="EMBL" id="KAG2622728.1"/>
    </source>
</evidence>
<dbReference type="Proteomes" id="UP000823388">
    <property type="component" value="Chromosome 3K"/>
</dbReference>
<keyword evidence="1" id="KW-1133">Transmembrane helix</keyword>
<gene>
    <name evidence="2" type="ORF">PVAP13_3KG026582</name>
</gene>
<proteinExistence type="predicted"/>
<keyword evidence="1" id="KW-0472">Membrane</keyword>
<dbReference type="EMBL" id="CM029041">
    <property type="protein sequence ID" value="KAG2622728.1"/>
    <property type="molecule type" value="Genomic_DNA"/>
</dbReference>
<name>A0A8T0UKS8_PANVG</name>
<organism evidence="2 3">
    <name type="scientific">Panicum virgatum</name>
    <name type="common">Blackwell switchgrass</name>
    <dbReference type="NCBI Taxonomy" id="38727"/>
    <lineage>
        <taxon>Eukaryota</taxon>
        <taxon>Viridiplantae</taxon>
        <taxon>Streptophyta</taxon>
        <taxon>Embryophyta</taxon>
        <taxon>Tracheophyta</taxon>
        <taxon>Spermatophyta</taxon>
        <taxon>Magnoliopsida</taxon>
        <taxon>Liliopsida</taxon>
        <taxon>Poales</taxon>
        <taxon>Poaceae</taxon>
        <taxon>PACMAD clade</taxon>
        <taxon>Panicoideae</taxon>
        <taxon>Panicodae</taxon>
        <taxon>Paniceae</taxon>
        <taxon>Panicinae</taxon>
        <taxon>Panicum</taxon>
        <taxon>Panicum sect. Hiantes</taxon>
    </lineage>
</organism>
<feature type="transmembrane region" description="Helical" evidence="1">
    <location>
        <begin position="12"/>
        <end position="32"/>
    </location>
</feature>
<keyword evidence="1" id="KW-0812">Transmembrane</keyword>
<protein>
    <submittedName>
        <fullName evidence="2">Uncharacterized protein</fullName>
    </submittedName>
</protein>
<accession>A0A8T0UKS8</accession>
<keyword evidence="3" id="KW-1185">Reference proteome</keyword>
<reference evidence="2" key="1">
    <citation type="submission" date="2020-05" db="EMBL/GenBank/DDBJ databases">
        <title>WGS assembly of Panicum virgatum.</title>
        <authorList>
            <person name="Lovell J.T."/>
            <person name="Jenkins J."/>
            <person name="Shu S."/>
            <person name="Juenger T.E."/>
            <person name="Schmutz J."/>
        </authorList>
    </citation>
    <scope>NUCLEOTIDE SEQUENCE</scope>
    <source>
        <strain evidence="2">AP13</strain>
    </source>
</reference>
<dbReference type="AlphaFoldDB" id="A0A8T0UKS8"/>
<evidence type="ECO:0000256" key="1">
    <source>
        <dbReference type="SAM" id="Phobius"/>
    </source>
</evidence>